<accession>A0LA21</accession>
<dbReference type="OrthoDB" id="9796672at2"/>
<evidence type="ECO:0000256" key="12">
    <source>
        <dbReference type="ARBA" id="ARBA00023264"/>
    </source>
</evidence>
<comment type="subcellular location">
    <subcellularLocation>
        <location evidence="1">Membrane</location>
        <topology evidence="1">Multi-pass membrane protein</topology>
    </subcellularLocation>
</comment>
<name>A0LA21_MAGMM</name>
<dbReference type="GO" id="GO:0016020">
    <property type="term" value="C:membrane"/>
    <property type="evidence" value="ECO:0007669"/>
    <property type="project" value="UniProtKB-SubCell"/>
</dbReference>
<organism evidence="15 16">
    <name type="scientific">Magnetococcus marinus (strain ATCC BAA-1437 / JCM 17883 / MC-1)</name>
    <dbReference type="NCBI Taxonomy" id="156889"/>
    <lineage>
        <taxon>Bacteria</taxon>
        <taxon>Pseudomonadati</taxon>
        <taxon>Pseudomonadota</taxon>
        <taxon>Magnetococcia</taxon>
        <taxon>Magnetococcales</taxon>
        <taxon>Magnetococcaceae</taxon>
        <taxon>Magnetococcus</taxon>
    </lineage>
</organism>
<keyword evidence="7 14" id="KW-0812">Transmembrane</keyword>
<keyword evidence="11" id="KW-0594">Phospholipid biosynthesis</keyword>
<keyword evidence="10 14" id="KW-0472">Membrane</keyword>
<dbReference type="Pfam" id="PF01066">
    <property type="entry name" value="CDP-OH_P_transf"/>
    <property type="match status" value="1"/>
</dbReference>
<dbReference type="Gene3D" id="1.20.120.1760">
    <property type="match status" value="1"/>
</dbReference>
<evidence type="ECO:0000256" key="8">
    <source>
        <dbReference type="ARBA" id="ARBA00022989"/>
    </source>
</evidence>
<evidence type="ECO:0000256" key="3">
    <source>
        <dbReference type="ARBA" id="ARBA00010441"/>
    </source>
</evidence>
<comment type="pathway">
    <text evidence="2">Phospholipid metabolism; phosphatidylglycerol biosynthesis; phosphatidylglycerol from CDP-diacylglycerol: step 1/2.</text>
</comment>
<dbReference type="STRING" id="156889.Mmc1_2314"/>
<evidence type="ECO:0000256" key="1">
    <source>
        <dbReference type="ARBA" id="ARBA00004141"/>
    </source>
</evidence>
<comment type="catalytic activity">
    <reaction evidence="13">
        <text>a CDP-1,2-diacyl-sn-glycerol + sn-glycerol 3-phosphate = a 1,2-diacyl-sn-glycero-3-phospho-(1'-sn-glycero-3'-phosphate) + CMP + H(+)</text>
        <dbReference type="Rhea" id="RHEA:12593"/>
        <dbReference type="ChEBI" id="CHEBI:15378"/>
        <dbReference type="ChEBI" id="CHEBI:57597"/>
        <dbReference type="ChEBI" id="CHEBI:58332"/>
        <dbReference type="ChEBI" id="CHEBI:60110"/>
        <dbReference type="ChEBI" id="CHEBI:60377"/>
        <dbReference type="EC" id="2.7.8.5"/>
    </reaction>
</comment>
<dbReference type="KEGG" id="mgm:Mmc1_2314"/>
<dbReference type="PIRSF" id="PIRSF000847">
    <property type="entry name" value="Phos_ph_gly_syn"/>
    <property type="match status" value="1"/>
</dbReference>
<dbReference type="GO" id="GO:0046474">
    <property type="term" value="P:glycerophospholipid biosynthetic process"/>
    <property type="evidence" value="ECO:0007669"/>
    <property type="project" value="TreeGrafter"/>
</dbReference>
<evidence type="ECO:0000256" key="6">
    <source>
        <dbReference type="ARBA" id="ARBA00022516"/>
    </source>
</evidence>
<keyword evidence="6" id="KW-0444">Lipid biosynthesis</keyword>
<evidence type="ECO:0000256" key="10">
    <source>
        <dbReference type="ARBA" id="ARBA00023136"/>
    </source>
</evidence>
<dbReference type="AlphaFoldDB" id="A0LA21"/>
<feature type="transmembrane region" description="Helical" evidence="14">
    <location>
        <begin position="85"/>
        <end position="105"/>
    </location>
</feature>
<dbReference type="PANTHER" id="PTHR14269">
    <property type="entry name" value="CDP-DIACYLGLYCEROL--GLYCEROL-3-PHOSPHATE 3-PHOSPHATIDYLTRANSFERASE-RELATED"/>
    <property type="match status" value="1"/>
</dbReference>
<gene>
    <name evidence="15" type="ordered locus">Mmc1_2314</name>
</gene>
<protein>
    <recommendedName>
        <fullName evidence="5">CDP-diacylglycerol--glycerol-3-phosphate 3-phosphatidyltransferase</fullName>
        <ecNumber evidence="4">2.7.8.5</ecNumber>
    </recommendedName>
</protein>
<dbReference type="InterPro" id="IPR000462">
    <property type="entry name" value="CDP-OH_P_trans"/>
</dbReference>
<evidence type="ECO:0000256" key="14">
    <source>
        <dbReference type="SAM" id="Phobius"/>
    </source>
</evidence>
<evidence type="ECO:0000256" key="11">
    <source>
        <dbReference type="ARBA" id="ARBA00023209"/>
    </source>
</evidence>
<evidence type="ECO:0000256" key="5">
    <source>
        <dbReference type="ARBA" id="ARBA00014944"/>
    </source>
</evidence>
<dbReference type="InterPro" id="IPR004570">
    <property type="entry name" value="Phosphatidylglycerol_P_synth"/>
</dbReference>
<dbReference type="GO" id="GO:0008444">
    <property type="term" value="F:CDP-diacylglycerol-glycerol-3-phosphate 3-phosphatidyltransferase activity"/>
    <property type="evidence" value="ECO:0007669"/>
    <property type="project" value="UniProtKB-EC"/>
</dbReference>
<dbReference type="Proteomes" id="UP000002586">
    <property type="component" value="Chromosome"/>
</dbReference>
<dbReference type="eggNOG" id="COG0558">
    <property type="taxonomic scope" value="Bacteria"/>
</dbReference>
<proteinExistence type="inferred from homology"/>
<keyword evidence="8 14" id="KW-1133">Transmembrane helix</keyword>
<evidence type="ECO:0000313" key="16">
    <source>
        <dbReference type="Proteomes" id="UP000002586"/>
    </source>
</evidence>
<feature type="transmembrane region" description="Helical" evidence="14">
    <location>
        <begin position="117"/>
        <end position="135"/>
    </location>
</feature>
<comment type="similarity">
    <text evidence="3">Belongs to the CDP-alcohol phosphatidyltransferase class-I family.</text>
</comment>
<reference evidence="15 16" key="2">
    <citation type="journal article" date="2012" name="Int. J. Syst. Evol. Microbiol.">
        <title>Magnetococcus marinus gen. nov., sp. nov., a marine, magnetotactic bacterium that represents a novel lineage (Magnetococcaceae fam. nov.; Magnetococcales ord. nov.) at the base of the Alphaproteobacteria.</title>
        <authorList>
            <person name="Bazylinski D.A."/>
            <person name="Williams T.J."/>
            <person name="Lefevre C.T."/>
            <person name="Berg R.J."/>
            <person name="Zhang C.L."/>
            <person name="Bowser S.S."/>
            <person name="Dean A.J."/>
            <person name="Beveridge T.J."/>
        </authorList>
    </citation>
    <scope>NUCLEOTIDE SEQUENCE [LARGE SCALE GENOMIC DNA]</scope>
    <source>
        <strain evidence="16">ATCC BAA-1437 / JCM 17883 / MC-1</strain>
    </source>
</reference>
<sequence>MNLPNLLSFARIFMVPIFIWCVFEGHGQWALWIFVLAGITDALDGYLAKRLGQVTELGGFLDPLADKMLLIAGFVTLTWTHQMPLWLTLLVVTRDLIIIGGAILYQITTGDLKMEPLFISKINTAAQIMVLGMAMAHHNYGWFEGGVAIMVWVVMVTTVVSGVAYIWSWSHRAEGHGVTTGFFGGRE</sequence>
<dbReference type="InterPro" id="IPR043130">
    <property type="entry name" value="CDP-OH_PTrfase_TM_dom"/>
</dbReference>
<evidence type="ECO:0000256" key="9">
    <source>
        <dbReference type="ARBA" id="ARBA00023098"/>
    </source>
</evidence>
<keyword evidence="12" id="KW-1208">Phospholipid metabolism</keyword>
<keyword evidence="9" id="KW-0443">Lipid metabolism</keyword>
<dbReference type="PANTHER" id="PTHR14269:SF11">
    <property type="entry name" value="CDP-DIACYLGLYCEROL--GLYCEROL-3-PHOSPHATE 3-PHOSPHATIDYLTRANSFERASE"/>
    <property type="match status" value="1"/>
</dbReference>
<dbReference type="EC" id="2.7.8.5" evidence="4"/>
<dbReference type="HOGENOM" id="CLU_051314_6_2_5"/>
<reference evidence="16" key="1">
    <citation type="journal article" date="2009" name="Appl. Environ. Microbiol.">
        <title>Complete genome sequence of the chemolithoautotrophic marine magnetotactic coccus strain MC-1.</title>
        <authorList>
            <person name="Schubbe S."/>
            <person name="Williams T.J."/>
            <person name="Xie G."/>
            <person name="Kiss H.E."/>
            <person name="Brettin T.S."/>
            <person name="Martinez D."/>
            <person name="Ross C.A."/>
            <person name="Schuler D."/>
            <person name="Cox B.L."/>
            <person name="Nealson K.H."/>
            <person name="Bazylinski D.A."/>
        </authorList>
    </citation>
    <scope>NUCLEOTIDE SEQUENCE [LARGE SCALE GENOMIC DNA]</scope>
    <source>
        <strain evidence="16">ATCC BAA-1437 / JCM 17883 / MC-1</strain>
    </source>
</reference>
<feature type="transmembrane region" description="Helical" evidence="14">
    <location>
        <begin position="147"/>
        <end position="167"/>
    </location>
</feature>
<keyword evidence="15" id="KW-0808">Transferase</keyword>
<keyword evidence="16" id="KW-1185">Reference proteome</keyword>
<dbReference type="EMBL" id="CP000471">
    <property type="protein sequence ID" value="ABK44814.1"/>
    <property type="molecule type" value="Genomic_DNA"/>
</dbReference>
<evidence type="ECO:0000256" key="7">
    <source>
        <dbReference type="ARBA" id="ARBA00022692"/>
    </source>
</evidence>
<evidence type="ECO:0000256" key="4">
    <source>
        <dbReference type="ARBA" id="ARBA00013170"/>
    </source>
</evidence>
<evidence type="ECO:0000256" key="13">
    <source>
        <dbReference type="ARBA" id="ARBA00048586"/>
    </source>
</evidence>
<evidence type="ECO:0000313" key="15">
    <source>
        <dbReference type="EMBL" id="ABK44814.1"/>
    </source>
</evidence>
<evidence type="ECO:0000256" key="2">
    <source>
        <dbReference type="ARBA" id="ARBA00005042"/>
    </source>
</evidence>
<dbReference type="RefSeq" id="WP_011713935.1">
    <property type="nucleotide sequence ID" value="NC_008576.1"/>
</dbReference>
<dbReference type="InterPro" id="IPR050324">
    <property type="entry name" value="CDP-alcohol_PTase-I"/>
</dbReference>